<evidence type="ECO:0000313" key="1">
    <source>
        <dbReference type="EMBL" id="OMP10532.1"/>
    </source>
</evidence>
<organism evidence="1 2">
    <name type="scientific">Corchorus capsularis</name>
    <name type="common">Jute</name>
    <dbReference type="NCBI Taxonomy" id="210143"/>
    <lineage>
        <taxon>Eukaryota</taxon>
        <taxon>Viridiplantae</taxon>
        <taxon>Streptophyta</taxon>
        <taxon>Embryophyta</taxon>
        <taxon>Tracheophyta</taxon>
        <taxon>Spermatophyta</taxon>
        <taxon>Magnoliopsida</taxon>
        <taxon>eudicotyledons</taxon>
        <taxon>Gunneridae</taxon>
        <taxon>Pentapetalae</taxon>
        <taxon>rosids</taxon>
        <taxon>malvids</taxon>
        <taxon>Malvales</taxon>
        <taxon>Malvaceae</taxon>
        <taxon>Grewioideae</taxon>
        <taxon>Apeibeae</taxon>
        <taxon>Corchorus</taxon>
    </lineage>
</organism>
<accession>A0A1R3KTY0</accession>
<comment type="caution">
    <text evidence="1">The sequence shown here is derived from an EMBL/GenBank/DDBJ whole genome shotgun (WGS) entry which is preliminary data.</text>
</comment>
<gene>
    <name evidence="1" type="ORF">CCACVL1_00895</name>
</gene>
<dbReference type="EMBL" id="AWWV01002278">
    <property type="protein sequence ID" value="OMP10532.1"/>
    <property type="molecule type" value="Genomic_DNA"/>
</dbReference>
<keyword evidence="2" id="KW-1185">Reference proteome</keyword>
<protein>
    <submittedName>
        <fullName evidence="1">Uncharacterized protein</fullName>
    </submittedName>
</protein>
<sequence length="21" mass="2592">MDLRVRRPLKVLEPLSLHYKQ</sequence>
<name>A0A1R3KTY0_COCAP</name>
<proteinExistence type="predicted"/>
<dbReference type="Gramene" id="OMP10532">
    <property type="protein sequence ID" value="OMP10532"/>
    <property type="gene ID" value="CCACVL1_00895"/>
</dbReference>
<evidence type="ECO:0000313" key="2">
    <source>
        <dbReference type="Proteomes" id="UP000188268"/>
    </source>
</evidence>
<reference evidence="1 2" key="1">
    <citation type="submission" date="2013-09" db="EMBL/GenBank/DDBJ databases">
        <title>Corchorus capsularis genome sequencing.</title>
        <authorList>
            <person name="Alam M."/>
            <person name="Haque M.S."/>
            <person name="Islam M.S."/>
            <person name="Emdad E.M."/>
            <person name="Islam M.M."/>
            <person name="Ahmed B."/>
            <person name="Halim A."/>
            <person name="Hossen Q.M.M."/>
            <person name="Hossain M.Z."/>
            <person name="Ahmed R."/>
            <person name="Khan M.M."/>
            <person name="Islam R."/>
            <person name="Rashid M.M."/>
            <person name="Khan S.A."/>
            <person name="Rahman M.S."/>
            <person name="Alam M."/>
        </authorList>
    </citation>
    <scope>NUCLEOTIDE SEQUENCE [LARGE SCALE GENOMIC DNA]</scope>
    <source>
        <strain evidence="2">cv. CVL-1</strain>
        <tissue evidence="1">Whole seedling</tissue>
    </source>
</reference>
<dbReference type="Proteomes" id="UP000188268">
    <property type="component" value="Unassembled WGS sequence"/>
</dbReference>
<dbReference type="AlphaFoldDB" id="A0A1R3KTY0"/>